<evidence type="ECO:0000313" key="2">
    <source>
        <dbReference type="Proteomes" id="UP000249467"/>
    </source>
</evidence>
<reference evidence="1 2" key="1">
    <citation type="submission" date="2018-04" db="EMBL/GenBank/DDBJ databases">
        <authorList>
            <person name="Go L.Y."/>
            <person name="Mitchell J.A."/>
        </authorList>
    </citation>
    <scope>NUCLEOTIDE SEQUENCE [LARGE SCALE GENOMIC DNA]</scope>
    <source>
        <strain evidence="1">ULC066bin1</strain>
    </source>
</reference>
<dbReference type="EMBL" id="QBML01000053">
    <property type="protein sequence ID" value="PZO35661.1"/>
    <property type="molecule type" value="Genomic_DNA"/>
</dbReference>
<proteinExistence type="predicted"/>
<protein>
    <submittedName>
        <fullName evidence="1">Uncharacterized protein</fullName>
    </submittedName>
</protein>
<evidence type="ECO:0000313" key="1">
    <source>
        <dbReference type="EMBL" id="PZO35661.1"/>
    </source>
</evidence>
<reference evidence="1 2" key="2">
    <citation type="submission" date="2018-06" db="EMBL/GenBank/DDBJ databases">
        <title>Metagenomic assembly of (sub)arctic Cyanobacteria and their associated microbiome from non-axenic cultures.</title>
        <authorList>
            <person name="Baurain D."/>
        </authorList>
    </citation>
    <scope>NUCLEOTIDE SEQUENCE [LARGE SCALE GENOMIC DNA]</scope>
    <source>
        <strain evidence="1">ULC066bin1</strain>
    </source>
</reference>
<gene>
    <name evidence="1" type="ORF">DCF19_23360</name>
</gene>
<dbReference type="InterPro" id="IPR054637">
    <property type="entry name" value="Asr1405_Asl0597-like"/>
</dbReference>
<organism evidence="1 2">
    <name type="scientific">Pseudanabaena frigida</name>
    <dbReference type="NCBI Taxonomy" id="945775"/>
    <lineage>
        <taxon>Bacteria</taxon>
        <taxon>Bacillati</taxon>
        <taxon>Cyanobacteriota</taxon>
        <taxon>Cyanophyceae</taxon>
        <taxon>Pseudanabaenales</taxon>
        <taxon>Pseudanabaenaceae</taxon>
        <taxon>Pseudanabaena</taxon>
    </lineage>
</organism>
<comment type="caution">
    <text evidence="1">The sequence shown here is derived from an EMBL/GenBank/DDBJ whole genome shotgun (WGS) entry which is preliminary data.</text>
</comment>
<dbReference type="AlphaFoldDB" id="A0A2W4XIP7"/>
<dbReference type="Proteomes" id="UP000249467">
    <property type="component" value="Unassembled WGS sequence"/>
</dbReference>
<name>A0A2W4XIP7_9CYAN</name>
<accession>A0A2W4XIP7</accession>
<dbReference type="NCBIfam" id="NF045598">
    <property type="entry name" value="asr1405_asl0597"/>
    <property type="match status" value="1"/>
</dbReference>
<sequence length="84" mass="9745">MNPTDNSLATSPAISINGTERWDIYHRLQELEIPCKCPVHKPLTVIISSPNHLIQLWSVMRRINASRQELIISLETNWQIQLDR</sequence>